<comment type="caution">
    <text evidence="1">The sequence shown here is derived from an EMBL/GenBank/DDBJ whole genome shotgun (WGS) entry which is preliminary data.</text>
</comment>
<accession>A0AAE0YMH4</accession>
<dbReference type="AlphaFoldDB" id="A0AAE0YMH4"/>
<reference evidence="1" key="1">
    <citation type="journal article" date="2023" name="G3 (Bethesda)">
        <title>A reference genome for the long-term kleptoplast-retaining sea slug Elysia crispata morphotype clarki.</title>
        <authorList>
            <person name="Eastman K.E."/>
            <person name="Pendleton A.L."/>
            <person name="Shaikh M.A."/>
            <person name="Suttiyut T."/>
            <person name="Ogas R."/>
            <person name="Tomko P."/>
            <person name="Gavelis G."/>
            <person name="Widhalm J.R."/>
            <person name="Wisecaver J.H."/>
        </authorList>
    </citation>
    <scope>NUCLEOTIDE SEQUENCE</scope>
    <source>
        <strain evidence="1">ECLA1</strain>
    </source>
</reference>
<dbReference type="Proteomes" id="UP001283361">
    <property type="component" value="Unassembled WGS sequence"/>
</dbReference>
<name>A0AAE0YMH4_9GAST</name>
<protein>
    <submittedName>
        <fullName evidence="1">Uncharacterized protein</fullName>
    </submittedName>
</protein>
<proteinExistence type="predicted"/>
<keyword evidence="2" id="KW-1185">Reference proteome</keyword>
<sequence length="124" mass="13451">MVTQTNLKKSTPGSTMERYVVVLSSGPGQGLLGQIKSLTPPSSSHEWPAMAADITRAAAGAGLFGVGWIGRKDKNMCKDVYMFVYALRIRSGLSATFEDPGHLESIILWRGSFWIVQSNACNDD</sequence>
<evidence type="ECO:0000313" key="2">
    <source>
        <dbReference type="Proteomes" id="UP001283361"/>
    </source>
</evidence>
<organism evidence="1 2">
    <name type="scientific">Elysia crispata</name>
    <name type="common">lettuce slug</name>
    <dbReference type="NCBI Taxonomy" id="231223"/>
    <lineage>
        <taxon>Eukaryota</taxon>
        <taxon>Metazoa</taxon>
        <taxon>Spiralia</taxon>
        <taxon>Lophotrochozoa</taxon>
        <taxon>Mollusca</taxon>
        <taxon>Gastropoda</taxon>
        <taxon>Heterobranchia</taxon>
        <taxon>Euthyneura</taxon>
        <taxon>Panpulmonata</taxon>
        <taxon>Sacoglossa</taxon>
        <taxon>Placobranchoidea</taxon>
        <taxon>Plakobranchidae</taxon>
        <taxon>Elysia</taxon>
    </lineage>
</organism>
<evidence type="ECO:0000313" key="1">
    <source>
        <dbReference type="EMBL" id="KAK3750132.1"/>
    </source>
</evidence>
<dbReference type="EMBL" id="JAWDGP010005901">
    <property type="protein sequence ID" value="KAK3750132.1"/>
    <property type="molecule type" value="Genomic_DNA"/>
</dbReference>
<gene>
    <name evidence="1" type="ORF">RRG08_045661</name>
</gene>